<keyword evidence="4" id="KW-0813">Transport</keyword>
<evidence type="ECO:0000256" key="1">
    <source>
        <dbReference type="ARBA" id="ARBA00004651"/>
    </source>
</evidence>
<name>A0ABS2QYA6_9BACI</name>
<feature type="transmembrane region" description="Helical" evidence="10">
    <location>
        <begin position="414"/>
        <end position="433"/>
    </location>
</feature>
<evidence type="ECO:0000256" key="6">
    <source>
        <dbReference type="ARBA" id="ARBA00022692"/>
    </source>
</evidence>
<dbReference type="InterPro" id="IPR051327">
    <property type="entry name" value="MATE_MepA_subfamily"/>
</dbReference>
<feature type="transmembrane region" description="Helical" evidence="10">
    <location>
        <begin position="193"/>
        <end position="214"/>
    </location>
</feature>
<comment type="caution">
    <text evidence="11">The sequence shown here is derived from an EMBL/GenBank/DDBJ whole genome shotgun (WGS) entry which is preliminary data.</text>
</comment>
<dbReference type="Proteomes" id="UP000809829">
    <property type="component" value="Unassembled WGS sequence"/>
</dbReference>
<protein>
    <recommendedName>
        <fullName evidence="3">Multidrug export protein MepA</fullName>
    </recommendedName>
</protein>
<evidence type="ECO:0000256" key="7">
    <source>
        <dbReference type="ARBA" id="ARBA00022989"/>
    </source>
</evidence>
<feature type="transmembrane region" description="Helical" evidence="10">
    <location>
        <begin position="357"/>
        <end position="376"/>
    </location>
</feature>
<dbReference type="PIRSF" id="PIRSF006603">
    <property type="entry name" value="DinF"/>
    <property type="match status" value="1"/>
</dbReference>
<feature type="transmembrane region" description="Helical" evidence="10">
    <location>
        <begin position="15"/>
        <end position="35"/>
    </location>
</feature>
<keyword evidence="5" id="KW-1003">Cell membrane</keyword>
<reference evidence="11 12" key="1">
    <citation type="submission" date="2021-01" db="EMBL/GenBank/DDBJ databases">
        <title>Genomic Encyclopedia of Type Strains, Phase IV (KMG-IV): sequencing the most valuable type-strain genomes for metagenomic binning, comparative biology and taxonomic classification.</title>
        <authorList>
            <person name="Goeker M."/>
        </authorList>
    </citation>
    <scope>NUCLEOTIDE SEQUENCE [LARGE SCALE GENOMIC DNA]</scope>
    <source>
        <strain evidence="11 12">DSM 104297</strain>
    </source>
</reference>
<proteinExistence type="inferred from homology"/>
<dbReference type="NCBIfam" id="TIGR00797">
    <property type="entry name" value="matE"/>
    <property type="match status" value="1"/>
</dbReference>
<keyword evidence="12" id="KW-1185">Reference proteome</keyword>
<evidence type="ECO:0000256" key="9">
    <source>
        <dbReference type="ARBA" id="ARBA00023251"/>
    </source>
</evidence>
<comment type="subcellular location">
    <subcellularLocation>
        <location evidence="1">Cell membrane</location>
        <topology evidence="1">Multi-pass membrane protein</topology>
    </subcellularLocation>
</comment>
<comment type="similarity">
    <text evidence="2">Belongs to the multi antimicrobial extrusion (MATE) (TC 2.A.66.1) family. MepA subfamily.</text>
</comment>
<evidence type="ECO:0000256" key="10">
    <source>
        <dbReference type="SAM" id="Phobius"/>
    </source>
</evidence>
<evidence type="ECO:0000256" key="2">
    <source>
        <dbReference type="ARBA" id="ARBA00008417"/>
    </source>
</evidence>
<feature type="transmembrane region" description="Helical" evidence="10">
    <location>
        <begin position="135"/>
        <end position="156"/>
    </location>
</feature>
<dbReference type="CDD" id="cd13143">
    <property type="entry name" value="MATE_MepA_like"/>
    <property type="match status" value="1"/>
</dbReference>
<organism evidence="11 12">
    <name type="scientific">Priestia iocasae</name>
    <dbReference type="NCBI Taxonomy" id="2291674"/>
    <lineage>
        <taxon>Bacteria</taxon>
        <taxon>Bacillati</taxon>
        <taxon>Bacillota</taxon>
        <taxon>Bacilli</taxon>
        <taxon>Bacillales</taxon>
        <taxon>Bacillaceae</taxon>
        <taxon>Priestia</taxon>
    </lineage>
</organism>
<evidence type="ECO:0000256" key="8">
    <source>
        <dbReference type="ARBA" id="ARBA00023136"/>
    </source>
</evidence>
<evidence type="ECO:0000313" key="11">
    <source>
        <dbReference type="EMBL" id="MBM7703459.1"/>
    </source>
</evidence>
<keyword evidence="6 10" id="KW-0812">Transmembrane</keyword>
<evidence type="ECO:0000256" key="5">
    <source>
        <dbReference type="ARBA" id="ARBA00022475"/>
    </source>
</evidence>
<evidence type="ECO:0000256" key="3">
    <source>
        <dbReference type="ARBA" id="ARBA00022106"/>
    </source>
</evidence>
<keyword evidence="9" id="KW-0046">Antibiotic resistance</keyword>
<gene>
    <name evidence="11" type="ORF">JOC83_002308</name>
</gene>
<dbReference type="EMBL" id="JAFBFC010000004">
    <property type="protein sequence ID" value="MBM7703459.1"/>
    <property type="molecule type" value="Genomic_DNA"/>
</dbReference>
<sequence length="457" mass="50099">MSDSNIQHQSVRTTFFRYLIPTLIGMMLMSINVVIDGIFVGNGIGSVALAAVNLTTPIFSIIISLSLLIGIGGGALFSMEMGRENSEKAKQIFTHSFVLVLLIVSLVSITGLLFQDSLAQLLGANADTMPYVKDYMNVLLLFGLFMALENVLSVFVRNDGNPNLAMISLVVTSIVNIILNYFMIFVFDLGVKGAALATIIAAFIGLLVLATHFFRKQSTLAFVSFSFDKKLAKQTASIGFPSFLSEMGMIVFVLGYNLAMGYYMGTLGLSAFSIVNYLHAFMFLAFIGIGSSIQPLISYYHGAKEKDRIQQTISIAEKTSFVLGAFFIIIGFIFTTSLVSLFGDHSVKLSALASEGIHLFFIGYLFTGVNFVYMTYYQSIGEARPSIWMTIVRGIVLPVLALLILPIFLGVKGIWLAVPVSEFLMSLFVMTIVRKRVAEQNKNLNSKSSSTYLISDK</sequence>
<dbReference type="Pfam" id="PF01554">
    <property type="entry name" value="MatE"/>
    <property type="match status" value="2"/>
</dbReference>
<dbReference type="InterPro" id="IPR002528">
    <property type="entry name" value="MATE_fam"/>
</dbReference>
<dbReference type="RefSeq" id="WP_205187348.1">
    <property type="nucleotide sequence ID" value="NZ_JAFBFC010000004.1"/>
</dbReference>
<dbReference type="PANTHER" id="PTHR43823:SF4">
    <property type="entry name" value="SPORULATION PROTEIN YKVU"/>
    <property type="match status" value="1"/>
</dbReference>
<keyword evidence="8 10" id="KW-0472">Membrane</keyword>
<keyword evidence="7 10" id="KW-1133">Transmembrane helix</keyword>
<dbReference type="InterPro" id="IPR048279">
    <property type="entry name" value="MdtK-like"/>
</dbReference>
<feature type="transmembrane region" description="Helical" evidence="10">
    <location>
        <begin position="92"/>
        <end position="115"/>
    </location>
</feature>
<feature type="transmembrane region" description="Helical" evidence="10">
    <location>
        <begin position="47"/>
        <end position="71"/>
    </location>
</feature>
<dbReference type="PANTHER" id="PTHR43823">
    <property type="entry name" value="SPORULATION PROTEIN YKVU"/>
    <property type="match status" value="1"/>
</dbReference>
<dbReference type="InterPro" id="IPR045070">
    <property type="entry name" value="MATE_MepA-like"/>
</dbReference>
<feature type="transmembrane region" description="Helical" evidence="10">
    <location>
        <begin position="388"/>
        <end position="408"/>
    </location>
</feature>
<evidence type="ECO:0000313" key="12">
    <source>
        <dbReference type="Proteomes" id="UP000809829"/>
    </source>
</evidence>
<evidence type="ECO:0000256" key="4">
    <source>
        <dbReference type="ARBA" id="ARBA00022448"/>
    </source>
</evidence>
<feature type="transmembrane region" description="Helical" evidence="10">
    <location>
        <begin position="321"/>
        <end position="342"/>
    </location>
</feature>
<accession>A0ABS2QYA6</accession>
<feature type="transmembrane region" description="Helical" evidence="10">
    <location>
        <begin position="277"/>
        <end position="300"/>
    </location>
</feature>
<feature type="transmembrane region" description="Helical" evidence="10">
    <location>
        <begin position="163"/>
        <end position="187"/>
    </location>
</feature>
<feature type="transmembrane region" description="Helical" evidence="10">
    <location>
        <begin position="235"/>
        <end position="257"/>
    </location>
</feature>